<sequence>MAKTLAQVVTASRLILQDESGADWNDDRIEEQADRVVHEVSQKSPCVVQEVLPATEDTKVLDITSITNLLWIVKLEYPIGGNPRNFHNVKWLDNTSIEIDVTSAPSTSGEASTLTGTVTFASGSTAVTGSGTDFDGELEAGYMIKPSGGSRWYEVASITSDTALVLVEPCRAADDGADTVNLTQYCSEPVILHCAELHTLGATSTLRPAEEDCAIQGIVAYCASAWVNNMRSYIKQAAQVLDWAEASIHDITARITQSIADLTSGRAQIDDLRATMDTAIDNMSSRINEAIDNLSIGQTYINKINYGGSPENDYANYAARELQNANTYLNQARGYLTEGTTADRYGAYASRELQNASSYLAQAGGFIRQAGGGLSIANAVNSYQTWANNKLALYRNALNRIAKPKEWKTYPRD</sequence>
<organism evidence="1">
    <name type="scientific">viral metagenome</name>
    <dbReference type="NCBI Taxonomy" id="1070528"/>
    <lineage>
        <taxon>unclassified sequences</taxon>
        <taxon>metagenomes</taxon>
        <taxon>organismal metagenomes</taxon>
    </lineage>
</organism>
<protein>
    <submittedName>
        <fullName evidence="1">Uncharacterized protein</fullName>
    </submittedName>
</protein>
<evidence type="ECO:0000313" key="1">
    <source>
        <dbReference type="EMBL" id="QJA88254.1"/>
    </source>
</evidence>
<reference evidence="1" key="1">
    <citation type="submission" date="2020-03" db="EMBL/GenBank/DDBJ databases">
        <title>The deep terrestrial virosphere.</title>
        <authorList>
            <person name="Holmfeldt K."/>
            <person name="Nilsson E."/>
            <person name="Simone D."/>
            <person name="Lopez-Fernandez M."/>
            <person name="Wu X."/>
            <person name="de Brujin I."/>
            <person name="Lundin D."/>
            <person name="Andersson A."/>
            <person name="Bertilsson S."/>
            <person name="Dopson M."/>
        </authorList>
    </citation>
    <scope>NUCLEOTIDE SEQUENCE</scope>
    <source>
        <strain evidence="1">MM415B02798</strain>
    </source>
</reference>
<accession>A0A6M3L425</accession>
<dbReference type="EMBL" id="MT142765">
    <property type="protein sequence ID" value="QJA88254.1"/>
    <property type="molecule type" value="Genomic_DNA"/>
</dbReference>
<name>A0A6M3L425_9ZZZZ</name>
<proteinExistence type="predicted"/>
<dbReference type="AlphaFoldDB" id="A0A6M3L425"/>
<gene>
    <name evidence="1" type="ORF">MM415B02798_0007</name>
</gene>